<evidence type="ECO:0000256" key="1">
    <source>
        <dbReference type="ARBA" id="ARBA00001946"/>
    </source>
</evidence>
<dbReference type="InterPro" id="IPR008930">
    <property type="entry name" value="Terpenoid_cyclase/PrenylTrfase"/>
</dbReference>
<evidence type="ECO:0000259" key="8">
    <source>
        <dbReference type="Pfam" id="PF03936"/>
    </source>
</evidence>
<comment type="similarity">
    <text evidence="5">Belongs to the terpene synthase family. Tpsb subfamily.</text>
</comment>
<dbReference type="InterPro" id="IPR005630">
    <property type="entry name" value="Terpene_synthase_metal-bd"/>
</dbReference>
<feature type="signal peptide" evidence="6">
    <location>
        <begin position="1"/>
        <end position="17"/>
    </location>
</feature>
<evidence type="ECO:0000256" key="5">
    <source>
        <dbReference type="ARBA" id="ARBA00033744"/>
    </source>
</evidence>
<evidence type="ECO:0000259" key="7">
    <source>
        <dbReference type="Pfam" id="PF01397"/>
    </source>
</evidence>
<dbReference type="Proteomes" id="UP000825729">
    <property type="component" value="Unassembled WGS sequence"/>
</dbReference>
<evidence type="ECO:0000256" key="3">
    <source>
        <dbReference type="ARBA" id="ARBA00022723"/>
    </source>
</evidence>
<keyword evidence="6" id="KW-0732">Signal</keyword>
<dbReference type="Gene3D" id="1.10.600.10">
    <property type="entry name" value="Farnesyl Diphosphate Synthase"/>
    <property type="match status" value="1"/>
</dbReference>
<evidence type="ECO:0000256" key="6">
    <source>
        <dbReference type="SAM" id="SignalP"/>
    </source>
</evidence>
<comment type="caution">
    <text evidence="9">The sequence shown here is derived from an EMBL/GenBank/DDBJ whole genome shotgun (WGS) entry which is preliminary data.</text>
</comment>
<dbReference type="FunFam" id="1.10.600.10:FF:000007">
    <property type="entry name" value="Isoprene synthase, chloroplastic"/>
    <property type="match status" value="1"/>
</dbReference>
<reference evidence="9 10" key="1">
    <citation type="submission" date="2021-07" db="EMBL/GenBank/DDBJ databases">
        <title>The Aristolochia fimbriata genome: insights into angiosperm evolution, floral development and chemical biosynthesis.</title>
        <authorList>
            <person name="Jiao Y."/>
        </authorList>
    </citation>
    <scope>NUCLEOTIDE SEQUENCE [LARGE SCALE GENOMIC DNA]</scope>
    <source>
        <strain evidence="9">IBCAS-2021</strain>
        <tissue evidence="9">Leaf</tissue>
    </source>
</reference>
<keyword evidence="10" id="KW-1185">Reference proteome</keyword>
<dbReference type="InterPro" id="IPR044814">
    <property type="entry name" value="Terpene_cyclase_plant_C1"/>
</dbReference>
<dbReference type="InterPro" id="IPR036965">
    <property type="entry name" value="Terpene_synth_N_sf"/>
</dbReference>
<dbReference type="CDD" id="cd00684">
    <property type="entry name" value="Terpene_cyclase_plant_C1"/>
    <property type="match status" value="1"/>
</dbReference>
<dbReference type="InterPro" id="IPR034741">
    <property type="entry name" value="Terpene_cyclase-like_1_C"/>
</dbReference>
<dbReference type="Gene3D" id="1.50.10.130">
    <property type="entry name" value="Terpene synthase, N-terminal domain"/>
    <property type="match status" value="1"/>
</dbReference>
<dbReference type="SFLD" id="SFLDS00005">
    <property type="entry name" value="Isoprenoid_Synthase_Type_I"/>
    <property type="match status" value="1"/>
</dbReference>
<dbReference type="InterPro" id="IPR008949">
    <property type="entry name" value="Isoprenoid_synthase_dom_sf"/>
</dbReference>
<dbReference type="Pfam" id="PF01397">
    <property type="entry name" value="Terpene_synth"/>
    <property type="match status" value="1"/>
</dbReference>
<dbReference type="GO" id="GO:0016102">
    <property type="term" value="P:diterpenoid biosynthetic process"/>
    <property type="evidence" value="ECO:0007669"/>
    <property type="project" value="InterPro"/>
</dbReference>
<evidence type="ECO:0000313" key="9">
    <source>
        <dbReference type="EMBL" id="KAG9443543.1"/>
    </source>
</evidence>
<dbReference type="SUPFAM" id="SSF48576">
    <property type="entry name" value="Terpenoid synthases"/>
    <property type="match status" value="1"/>
</dbReference>
<protein>
    <submittedName>
        <fullName evidence="9">Uncharacterized protein</fullName>
    </submittedName>
</protein>
<organism evidence="9 10">
    <name type="scientific">Aristolochia fimbriata</name>
    <name type="common">White veined hardy Dutchman's pipe vine</name>
    <dbReference type="NCBI Taxonomy" id="158543"/>
    <lineage>
        <taxon>Eukaryota</taxon>
        <taxon>Viridiplantae</taxon>
        <taxon>Streptophyta</taxon>
        <taxon>Embryophyta</taxon>
        <taxon>Tracheophyta</taxon>
        <taxon>Spermatophyta</taxon>
        <taxon>Magnoliopsida</taxon>
        <taxon>Magnoliidae</taxon>
        <taxon>Piperales</taxon>
        <taxon>Aristolochiaceae</taxon>
        <taxon>Aristolochia</taxon>
    </lineage>
</organism>
<dbReference type="InterPro" id="IPR001906">
    <property type="entry name" value="Terpene_synth_N"/>
</dbReference>
<dbReference type="PANTHER" id="PTHR31225:SF252">
    <property type="entry name" value="TERPENE SYNTHASE 12-RELATED"/>
    <property type="match status" value="1"/>
</dbReference>
<gene>
    <name evidence="9" type="ORF">H6P81_014883</name>
</gene>
<sequence>MALSLLNFFTMSCLTTSLRPRILTPPRKTTSRSVVCTLRTQSSELPDDRRTANFPPTVANNDLIQSLTSNFEGEKYKNRVKELTDHTKNLLELEKDHLTLLELVDNIERLGLGYLFRGEINGVLRGILSSYSTSGGAKLPDLDLYSTALLFRLSRQNGLMVEQDVFRRFMDEKGSFRENLCGDTQGNLSLYDASFLALEGEPILDEARAFSARNLKELLKGNLEEELKNKVLHVLELPYHWRVTSLEARWSIDTYERDEKMNPKLLELAKLEYNIRQAQYQRDLKHTSSWWTNMDVSRKLSFSRDRLAESFLWGIGITYIPQHGYARYVAAQDMQLVTTIDDIYDIYGSIDELEQLTDFIDKWDINAIDKLPQYMKIPCFALFNSAHEVAYACLKEQGVNVVPCVSKLWAGLCKAYLKEAKWFHEGYKPTLNEYIDNAVITISGSVLLGNLYLSMKENVLTEEVLENLNNLPEVIKWSSMIFRLCNDFATSTDELSRGDVLKSVQCYMRDNETSEEVAREHVNNLISDAWKKINKDLVVESQFPRHFVDGALGLARMSHCYYYGGEDRFGRFQRQALDIFRKLLIDPVSMNE</sequence>
<comment type="pathway">
    <text evidence="2">Secondary metabolite biosynthesis; terpenoid biosynthesis.</text>
</comment>
<keyword evidence="4" id="KW-0460">Magnesium</keyword>
<feature type="domain" description="Terpene synthase metal-binding" evidence="8">
    <location>
        <begin position="293"/>
        <end position="532"/>
    </location>
</feature>
<proteinExistence type="inferred from homology"/>
<name>A0AAV7E3X0_ARIFI</name>
<feature type="domain" description="Terpene synthase N-terminal" evidence="7">
    <location>
        <begin position="65"/>
        <end position="235"/>
    </location>
</feature>
<dbReference type="Pfam" id="PF03936">
    <property type="entry name" value="Terpene_synth_C"/>
    <property type="match status" value="1"/>
</dbReference>
<feature type="chain" id="PRO_5043574562" evidence="6">
    <location>
        <begin position="18"/>
        <end position="592"/>
    </location>
</feature>
<keyword evidence="3" id="KW-0479">Metal-binding</keyword>
<dbReference type="AlphaFoldDB" id="A0AAV7E3X0"/>
<accession>A0AAV7E3X0</accession>
<evidence type="ECO:0000256" key="2">
    <source>
        <dbReference type="ARBA" id="ARBA00004721"/>
    </source>
</evidence>
<dbReference type="SFLD" id="SFLDG01019">
    <property type="entry name" value="Terpene_Cyclase_Like_1_C_Termi"/>
    <property type="match status" value="1"/>
</dbReference>
<dbReference type="GO" id="GO:0000287">
    <property type="term" value="F:magnesium ion binding"/>
    <property type="evidence" value="ECO:0007669"/>
    <property type="project" value="InterPro"/>
</dbReference>
<dbReference type="SUPFAM" id="SSF48239">
    <property type="entry name" value="Terpenoid cyclases/Protein prenyltransferases"/>
    <property type="match status" value="1"/>
</dbReference>
<dbReference type="EMBL" id="JAINDJ010000006">
    <property type="protein sequence ID" value="KAG9443543.1"/>
    <property type="molecule type" value="Genomic_DNA"/>
</dbReference>
<comment type="cofactor">
    <cofactor evidence="1">
        <name>Mg(2+)</name>
        <dbReference type="ChEBI" id="CHEBI:18420"/>
    </cofactor>
</comment>
<dbReference type="GO" id="GO:0010333">
    <property type="term" value="F:terpene synthase activity"/>
    <property type="evidence" value="ECO:0007669"/>
    <property type="project" value="InterPro"/>
</dbReference>
<dbReference type="PANTHER" id="PTHR31225">
    <property type="entry name" value="OS04G0344100 PROTEIN-RELATED"/>
    <property type="match status" value="1"/>
</dbReference>
<evidence type="ECO:0000256" key="4">
    <source>
        <dbReference type="ARBA" id="ARBA00022842"/>
    </source>
</evidence>
<evidence type="ECO:0000313" key="10">
    <source>
        <dbReference type="Proteomes" id="UP000825729"/>
    </source>
</evidence>
<dbReference type="InterPro" id="IPR050148">
    <property type="entry name" value="Terpene_synthase-like"/>
</dbReference>